<keyword evidence="5 9" id="KW-0812">Transmembrane</keyword>
<keyword evidence="14" id="KW-1185">Reference proteome</keyword>
<feature type="transmembrane region" description="Helical" evidence="9">
    <location>
        <begin position="88"/>
        <end position="107"/>
    </location>
</feature>
<gene>
    <name evidence="11" type="ORF">L4H06_04125</name>
    <name evidence="12" type="ORF">PJU73_05765</name>
</gene>
<evidence type="ECO:0000256" key="4">
    <source>
        <dbReference type="ARBA" id="ARBA00022475"/>
    </source>
</evidence>
<keyword evidence="8 9" id="KW-0472">Membrane</keyword>
<dbReference type="FunFam" id="1.20.1250.20:FF:000001">
    <property type="entry name" value="Dicarboxylate MFS transporter"/>
    <property type="match status" value="1"/>
</dbReference>
<feature type="transmembrane region" description="Helical" evidence="9">
    <location>
        <begin position="56"/>
        <end position="81"/>
    </location>
</feature>
<reference evidence="12 14" key="2">
    <citation type="submission" date="2023-01" db="EMBL/GenBank/DDBJ databases">
        <authorList>
            <person name="Yang C."/>
        </authorList>
    </citation>
    <scope>NUCLEOTIDE SEQUENCE [LARGE SCALE GENOMIC DNA]</scope>
    <source>
        <strain evidence="12 14">ZJ106</strain>
    </source>
</reference>
<dbReference type="InterPro" id="IPR051084">
    <property type="entry name" value="H+-coupled_symporters"/>
</dbReference>
<evidence type="ECO:0000256" key="3">
    <source>
        <dbReference type="ARBA" id="ARBA00022448"/>
    </source>
</evidence>
<evidence type="ECO:0000256" key="7">
    <source>
        <dbReference type="ARBA" id="ARBA00022989"/>
    </source>
</evidence>
<organism evidence="11 13">
    <name type="scientific">Neisseria lisongii</name>
    <dbReference type="NCBI Taxonomy" id="2912188"/>
    <lineage>
        <taxon>Bacteria</taxon>
        <taxon>Pseudomonadati</taxon>
        <taxon>Pseudomonadota</taxon>
        <taxon>Betaproteobacteria</taxon>
        <taxon>Neisseriales</taxon>
        <taxon>Neisseriaceae</taxon>
        <taxon>Neisseria</taxon>
    </lineage>
</organism>
<dbReference type="EMBL" id="CP116766">
    <property type="protein sequence ID" value="WCL70879.1"/>
    <property type="molecule type" value="Genomic_DNA"/>
</dbReference>
<dbReference type="InterPro" id="IPR020846">
    <property type="entry name" value="MFS_dom"/>
</dbReference>
<evidence type="ECO:0000256" key="2">
    <source>
        <dbReference type="ARBA" id="ARBA00008240"/>
    </source>
</evidence>
<feature type="transmembrane region" description="Helical" evidence="9">
    <location>
        <begin position="119"/>
        <end position="144"/>
    </location>
</feature>
<dbReference type="InterPro" id="IPR005828">
    <property type="entry name" value="MFS_sugar_transport-like"/>
</dbReference>
<evidence type="ECO:0000256" key="8">
    <source>
        <dbReference type="ARBA" id="ARBA00023136"/>
    </source>
</evidence>
<feature type="transmembrane region" description="Helical" evidence="9">
    <location>
        <begin position="164"/>
        <end position="183"/>
    </location>
</feature>
<accession>A0AAW5AH66</accession>
<feature type="transmembrane region" description="Helical" evidence="9">
    <location>
        <begin position="245"/>
        <end position="268"/>
    </location>
</feature>
<proteinExistence type="inferred from homology"/>
<keyword evidence="7 9" id="KW-1133">Transmembrane helix</keyword>
<dbReference type="Pfam" id="PF00083">
    <property type="entry name" value="Sugar_tr"/>
    <property type="match status" value="1"/>
</dbReference>
<dbReference type="Gene3D" id="1.20.1250.20">
    <property type="entry name" value="MFS general substrate transporter like domains"/>
    <property type="match status" value="2"/>
</dbReference>
<feature type="transmembrane region" description="Helical" evidence="9">
    <location>
        <begin position="342"/>
        <end position="365"/>
    </location>
</feature>
<evidence type="ECO:0000256" key="6">
    <source>
        <dbReference type="ARBA" id="ARBA00022847"/>
    </source>
</evidence>
<dbReference type="PROSITE" id="PS50850">
    <property type="entry name" value="MFS"/>
    <property type="match status" value="1"/>
</dbReference>
<dbReference type="AlphaFoldDB" id="A0AAW5AH66"/>
<keyword evidence="4" id="KW-1003">Cell membrane</keyword>
<evidence type="ECO:0000256" key="1">
    <source>
        <dbReference type="ARBA" id="ARBA00004651"/>
    </source>
</evidence>
<evidence type="ECO:0000256" key="5">
    <source>
        <dbReference type="ARBA" id="ARBA00022692"/>
    </source>
</evidence>
<name>A0AAW5AH66_9NEIS</name>
<reference evidence="11" key="1">
    <citation type="submission" date="2022-01" db="EMBL/GenBank/DDBJ databases">
        <title>Neisseria sp. ZJ104.</title>
        <authorList>
            <person name="Yang C."/>
        </authorList>
    </citation>
    <scope>NUCLEOTIDE SEQUENCE</scope>
    <source>
        <strain evidence="11">ZJ104</strain>
    </source>
</reference>
<dbReference type="PROSITE" id="PS00217">
    <property type="entry name" value="SUGAR_TRANSPORT_2"/>
    <property type="match status" value="1"/>
</dbReference>
<feature type="transmembrane region" description="Helical" evidence="9">
    <location>
        <begin position="372"/>
        <end position="395"/>
    </location>
</feature>
<dbReference type="GO" id="GO:0015293">
    <property type="term" value="F:symporter activity"/>
    <property type="evidence" value="ECO:0007669"/>
    <property type="project" value="UniProtKB-KW"/>
</dbReference>
<evidence type="ECO:0000313" key="12">
    <source>
        <dbReference type="EMBL" id="WCL70879.1"/>
    </source>
</evidence>
<feature type="transmembrane region" description="Helical" evidence="9">
    <location>
        <begin position="311"/>
        <end position="330"/>
    </location>
</feature>
<feature type="transmembrane region" description="Helical" evidence="9">
    <location>
        <begin position="280"/>
        <end position="299"/>
    </location>
</feature>
<dbReference type="InterPro" id="IPR005829">
    <property type="entry name" value="Sugar_transporter_CS"/>
</dbReference>
<evidence type="ECO:0000259" key="10">
    <source>
        <dbReference type="PROSITE" id="PS50850"/>
    </source>
</evidence>
<dbReference type="Proteomes" id="UP001221268">
    <property type="component" value="Chromosome"/>
</dbReference>
<feature type="transmembrane region" description="Helical" evidence="9">
    <location>
        <begin position="407"/>
        <end position="425"/>
    </location>
</feature>
<evidence type="ECO:0000256" key="9">
    <source>
        <dbReference type="SAM" id="Phobius"/>
    </source>
</evidence>
<feature type="domain" description="Major facilitator superfamily (MFS) profile" evidence="10">
    <location>
        <begin position="10"/>
        <end position="429"/>
    </location>
</feature>
<dbReference type="PANTHER" id="PTHR43528:SF8">
    <property type="entry name" value="BLR0239 PROTEIN"/>
    <property type="match status" value="1"/>
</dbReference>
<dbReference type="Proteomes" id="UP001201397">
    <property type="component" value="Unassembled WGS sequence"/>
</dbReference>
<dbReference type="InterPro" id="IPR036259">
    <property type="entry name" value="MFS_trans_sf"/>
</dbReference>
<keyword evidence="3" id="KW-0813">Transport</keyword>
<dbReference type="RefSeq" id="WP_237091421.1">
    <property type="nucleotide sequence ID" value="NZ_CP116766.1"/>
</dbReference>
<evidence type="ECO:0000313" key="11">
    <source>
        <dbReference type="EMBL" id="MCF7529422.1"/>
    </source>
</evidence>
<protein>
    <submittedName>
        <fullName evidence="11">MFS transporter</fullName>
    </submittedName>
</protein>
<dbReference type="InterPro" id="IPR011701">
    <property type="entry name" value="MFS"/>
</dbReference>
<dbReference type="Pfam" id="PF07690">
    <property type="entry name" value="MFS_1"/>
    <property type="match status" value="1"/>
</dbReference>
<dbReference type="GO" id="GO:0005886">
    <property type="term" value="C:plasma membrane"/>
    <property type="evidence" value="ECO:0007669"/>
    <property type="project" value="UniProtKB-SubCell"/>
</dbReference>
<dbReference type="EMBL" id="JAKKDL010000003">
    <property type="protein sequence ID" value="MCF7529422.1"/>
    <property type="molecule type" value="Genomic_DNA"/>
</dbReference>
<feature type="transmembrane region" description="Helical" evidence="9">
    <location>
        <begin position="189"/>
        <end position="208"/>
    </location>
</feature>
<dbReference type="SUPFAM" id="SSF103473">
    <property type="entry name" value="MFS general substrate transporter"/>
    <property type="match status" value="1"/>
</dbReference>
<sequence>MQSTTAKIRNLAAAIIGNALEWYDFLVFAFMTPIISTLFFPTPAADGSAGSELNSILLMTAIFGVGFFMRPIGGVILGLYADRKGRKAAMVLVTGMMAVSLALIAFAPTYQAVGILAPLLVLTARLMQGFSAGGEFGTATALLIEMAPPGKRGFYGSWQMTGQMIGLVLGASAGALMTALFSQAEIEAWAWRIPFIFGLVIIPVAVYIRRKLDETEVFKQTKQQQRNEGGKTAVWPTLRAAWREIFIGIGLVAAATVTVYITFTYLVTYSVKVLGLTLEQAFQAQLVGAVWVVLLTPLFGLLSDKIGRRKILTLSLGAFLLLIYPLYAWLSGAPSAEKLIAVQLIAGVCAAAFFAVFSTVMAGLFPPQVRGLGLALSYNTAVLLIGGFAQFIVTWLIQQTGSPLSPAYYVMFGLGLGFISALLLGKRADRESEQ</sequence>
<comment type="similarity">
    <text evidence="2">Belongs to the major facilitator superfamily. Metabolite:H+ Symporter (MHS) family (TC 2.A.1.6) family.</text>
</comment>
<feature type="transmembrane region" description="Helical" evidence="9">
    <location>
        <begin position="12"/>
        <end position="36"/>
    </location>
</feature>
<keyword evidence="6" id="KW-0769">Symport</keyword>
<evidence type="ECO:0000313" key="13">
    <source>
        <dbReference type="Proteomes" id="UP001201397"/>
    </source>
</evidence>
<comment type="subcellular location">
    <subcellularLocation>
        <location evidence="1">Cell membrane</location>
        <topology evidence="1">Multi-pass membrane protein</topology>
    </subcellularLocation>
</comment>
<dbReference type="PANTHER" id="PTHR43528">
    <property type="entry name" value="ALPHA-KETOGLUTARATE PERMEASE"/>
    <property type="match status" value="1"/>
</dbReference>
<evidence type="ECO:0000313" key="14">
    <source>
        <dbReference type="Proteomes" id="UP001221268"/>
    </source>
</evidence>